<keyword evidence="5 7" id="KW-0963">Cytoplasm</keyword>
<dbReference type="Pfam" id="PF13393">
    <property type="entry name" value="tRNA-synt_His"/>
    <property type="match status" value="1"/>
</dbReference>
<keyword evidence="7 10" id="KW-0436">Ligase</keyword>
<evidence type="ECO:0000256" key="2">
    <source>
        <dbReference type="ARBA" id="ARBA00004667"/>
    </source>
</evidence>
<proteinExistence type="inferred from homology"/>
<dbReference type="GO" id="GO:0000105">
    <property type="term" value="P:L-histidine biosynthetic process"/>
    <property type="evidence" value="ECO:0007669"/>
    <property type="project" value="UniProtKB-UniPathway"/>
</dbReference>
<dbReference type="InterPro" id="IPR004517">
    <property type="entry name" value="HisZ"/>
</dbReference>
<evidence type="ECO:0000313" key="10">
    <source>
        <dbReference type="EMBL" id="ADL12971.1"/>
    </source>
</evidence>
<dbReference type="GO" id="GO:0140096">
    <property type="term" value="F:catalytic activity, acting on a protein"/>
    <property type="evidence" value="ECO:0007669"/>
    <property type="project" value="UniProtKB-ARBA"/>
</dbReference>
<sequence>MESELNFTKMQTPDGTKDYLPEEAKKKKYLEREIDSIFARWGYEEVITPAIEFFAALSIGTGSELQQKMYKLFDRKGHILALRPEMTAPIARLVANRLKEAPRPLRLSYQANVFKYEAPQAGRQREFYQAGIELIGAKEQLADAEIAAIAVEVLQQVGLKNFSLDIGQIDYFIGLMEEADLTTEMKKKIRSKLNQKDFVGLERLVKETDLTARQRKALLTLPDLRGGREIIDRARELVDNQQSKSALDNLEKIYKNLELLGVADCINLDLNIIRGFNYYTGMVFEGYTQDLGFTICGGGRYDNLLEQFGAASPATGFAVGIDRLLIALENQGVELPIEEERIFLLYEEDKKEAAINLAKDLRADDKKVALEIIDRDLASSIDYASKSDWSRLVYLGSKELIKDRDYELDTLCGQEVIRLK</sequence>
<dbReference type="Gene3D" id="3.30.930.10">
    <property type="entry name" value="Bira Bifunctional Protein, Domain 2"/>
    <property type="match status" value="1"/>
</dbReference>
<feature type="binding site" evidence="8">
    <location>
        <begin position="85"/>
        <end position="87"/>
    </location>
    <ligand>
        <name>L-histidine</name>
        <dbReference type="ChEBI" id="CHEBI:57595"/>
    </ligand>
</feature>
<feature type="domain" description="Aminoacyl-transfer RNA synthetases class-II family profile" evidence="9">
    <location>
        <begin position="1"/>
        <end position="336"/>
    </location>
</feature>
<keyword evidence="7" id="KW-0648">Protein biosynthesis</keyword>
<comment type="subunit">
    <text evidence="7">Homodimer.</text>
</comment>
<dbReference type="PROSITE" id="PS50862">
    <property type="entry name" value="AA_TRNA_LIGASE_II"/>
    <property type="match status" value="1"/>
</dbReference>
<comment type="subunit">
    <text evidence="4">Heteromultimer composed of HisG and HisZ subunits.</text>
</comment>
<evidence type="ECO:0000256" key="4">
    <source>
        <dbReference type="ARBA" id="ARBA00011496"/>
    </source>
</evidence>
<keyword evidence="11" id="KW-1185">Reference proteome</keyword>
<comment type="subcellular location">
    <subcellularLocation>
        <location evidence="1 7">Cytoplasm</location>
    </subcellularLocation>
</comment>
<comment type="catalytic activity">
    <reaction evidence="7">
        <text>tRNA(His) + L-histidine + ATP = L-histidyl-tRNA(His) + AMP + diphosphate + H(+)</text>
        <dbReference type="Rhea" id="RHEA:17313"/>
        <dbReference type="Rhea" id="RHEA-COMP:9665"/>
        <dbReference type="Rhea" id="RHEA-COMP:9689"/>
        <dbReference type="ChEBI" id="CHEBI:15378"/>
        <dbReference type="ChEBI" id="CHEBI:30616"/>
        <dbReference type="ChEBI" id="CHEBI:33019"/>
        <dbReference type="ChEBI" id="CHEBI:57595"/>
        <dbReference type="ChEBI" id="CHEBI:78442"/>
        <dbReference type="ChEBI" id="CHEBI:78527"/>
        <dbReference type="ChEBI" id="CHEBI:456215"/>
        <dbReference type="EC" id="6.1.1.21"/>
    </reaction>
</comment>
<dbReference type="EC" id="6.1.1.21" evidence="7"/>
<dbReference type="InterPro" id="IPR004516">
    <property type="entry name" value="HisRS/HisZ"/>
</dbReference>
<dbReference type="RefSeq" id="WP_013278416.1">
    <property type="nucleotide sequence ID" value="NC_014378.1"/>
</dbReference>
<evidence type="ECO:0000256" key="1">
    <source>
        <dbReference type="ARBA" id="ARBA00004496"/>
    </source>
</evidence>
<comment type="pathway">
    <text evidence="2">Amino-acid biosynthesis; L-histidine biosynthesis; L-histidine from 5-phospho-alpha-D-ribose 1-diphosphate: step 1/9.</text>
</comment>
<dbReference type="HAMAP" id="MF_00127">
    <property type="entry name" value="His_tRNA_synth"/>
    <property type="match status" value="1"/>
</dbReference>
<dbReference type="STRING" id="574087.Acear_1461"/>
<evidence type="ECO:0000313" key="11">
    <source>
        <dbReference type="Proteomes" id="UP000001661"/>
    </source>
</evidence>
<dbReference type="OrthoDB" id="9800814at2"/>
<dbReference type="NCBIfam" id="TIGR00443">
    <property type="entry name" value="hisZ_biosyn_reg"/>
    <property type="match status" value="1"/>
</dbReference>
<name>D9QR30_ACEAZ</name>
<gene>
    <name evidence="7" type="primary">hisS</name>
    <name evidence="10" type="ordered locus">Acear_1461</name>
</gene>
<feature type="binding site" evidence="8">
    <location>
        <position position="133"/>
    </location>
    <ligand>
        <name>L-histidine</name>
        <dbReference type="ChEBI" id="CHEBI:57595"/>
    </ligand>
</feature>
<feature type="binding site" evidence="8">
    <location>
        <begin position="278"/>
        <end position="279"/>
    </location>
    <ligand>
        <name>L-histidine</name>
        <dbReference type="ChEBI" id="CHEBI:57595"/>
    </ligand>
</feature>
<accession>D9QR30</accession>
<dbReference type="eggNOG" id="COG0124">
    <property type="taxonomic scope" value="Bacteria"/>
</dbReference>
<protein>
    <recommendedName>
        <fullName evidence="7">Histidine--tRNA ligase</fullName>
        <ecNumber evidence="7">6.1.1.21</ecNumber>
    </recommendedName>
    <alternativeName>
        <fullName evidence="7">Histidyl-tRNA synthetase</fullName>
        <shortName evidence="7">HisRS</shortName>
    </alternativeName>
</protein>
<dbReference type="GO" id="GO:0004821">
    <property type="term" value="F:histidine-tRNA ligase activity"/>
    <property type="evidence" value="ECO:0007669"/>
    <property type="project" value="UniProtKB-UniRule"/>
</dbReference>
<dbReference type="PIRSF" id="PIRSF001549">
    <property type="entry name" value="His-tRNA_synth"/>
    <property type="match status" value="1"/>
</dbReference>
<dbReference type="EMBL" id="CP002105">
    <property type="protein sequence ID" value="ADL12971.1"/>
    <property type="molecule type" value="Genomic_DNA"/>
</dbReference>
<comment type="similarity">
    <text evidence="3">Belongs to the class-II aminoacyl-tRNA synthetase family. HisZ subfamily.</text>
</comment>
<feature type="binding site" evidence="8">
    <location>
        <position position="129"/>
    </location>
    <ligand>
        <name>L-histidine</name>
        <dbReference type="ChEBI" id="CHEBI:57595"/>
    </ligand>
</feature>
<dbReference type="AlphaFoldDB" id="D9QR30"/>
<dbReference type="KEGG" id="aar:Acear_1461"/>
<keyword evidence="7" id="KW-0547">Nucleotide-binding</keyword>
<dbReference type="HOGENOM" id="CLU_025113_0_2_9"/>
<reference evidence="10 11" key="1">
    <citation type="journal article" date="2010" name="Stand. Genomic Sci.">
        <title>Complete genome sequence of Acetohalobium arabaticum type strain (Z-7288).</title>
        <authorList>
            <person name="Sikorski J."/>
            <person name="Lapidus A."/>
            <person name="Chertkov O."/>
            <person name="Lucas S."/>
            <person name="Copeland A."/>
            <person name="Glavina Del Rio T."/>
            <person name="Nolan M."/>
            <person name="Tice H."/>
            <person name="Cheng J.F."/>
            <person name="Han C."/>
            <person name="Brambilla E."/>
            <person name="Pitluck S."/>
            <person name="Liolios K."/>
            <person name="Ivanova N."/>
            <person name="Mavromatis K."/>
            <person name="Mikhailova N."/>
            <person name="Pati A."/>
            <person name="Bruce D."/>
            <person name="Detter C."/>
            <person name="Tapia R."/>
            <person name="Goodwin L."/>
            <person name="Chen A."/>
            <person name="Palaniappan K."/>
            <person name="Land M."/>
            <person name="Hauser L."/>
            <person name="Chang Y.J."/>
            <person name="Jeffries C.D."/>
            <person name="Rohde M."/>
            <person name="Goker M."/>
            <person name="Spring S."/>
            <person name="Woyke T."/>
            <person name="Bristow J."/>
            <person name="Eisen J.A."/>
            <person name="Markowitz V."/>
            <person name="Hugenholtz P."/>
            <person name="Kyrpides N.C."/>
            <person name="Klenk H.P."/>
        </authorList>
    </citation>
    <scope>NUCLEOTIDE SEQUENCE [LARGE SCALE GENOMIC DNA]</scope>
    <source>
        <strain evidence="11">ATCC 49924 / DSM 5501 / Z-7288</strain>
    </source>
</reference>
<dbReference type="InterPro" id="IPR006195">
    <property type="entry name" value="aa-tRNA-synth_II"/>
</dbReference>
<evidence type="ECO:0000256" key="3">
    <source>
        <dbReference type="ARBA" id="ARBA00005539"/>
    </source>
</evidence>
<dbReference type="GO" id="GO:0016740">
    <property type="term" value="F:transferase activity"/>
    <property type="evidence" value="ECO:0007669"/>
    <property type="project" value="UniProtKB-ARBA"/>
</dbReference>
<dbReference type="InterPro" id="IPR041715">
    <property type="entry name" value="HisRS-like_core"/>
</dbReference>
<keyword evidence="7" id="KW-0067">ATP-binding</keyword>
<dbReference type="GO" id="GO:0005737">
    <property type="term" value="C:cytoplasm"/>
    <property type="evidence" value="ECO:0007669"/>
    <property type="project" value="UniProtKB-SubCell"/>
</dbReference>
<evidence type="ECO:0000256" key="7">
    <source>
        <dbReference type="HAMAP-Rule" id="MF_00127"/>
    </source>
</evidence>
<evidence type="ECO:0000259" key="9">
    <source>
        <dbReference type="PROSITE" id="PS50862"/>
    </source>
</evidence>
<dbReference type="PANTHER" id="PTHR43707:SF1">
    <property type="entry name" value="HISTIDINE--TRNA LIGASE, MITOCHONDRIAL-RELATED"/>
    <property type="match status" value="1"/>
</dbReference>
<comment type="function">
    <text evidence="6">Required for the first step of histidine biosynthesis. May allow the feedback regulation of ATP phosphoribosyltransferase activity by histidine.</text>
</comment>
<evidence type="ECO:0000256" key="8">
    <source>
        <dbReference type="PIRSR" id="PIRSR001549-1"/>
    </source>
</evidence>
<dbReference type="InterPro" id="IPR015807">
    <property type="entry name" value="His-tRNA-ligase"/>
</dbReference>
<dbReference type="PANTHER" id="PTHR43707">
    <property type="entry name" value="HISTIDYL-TRNA SYNTHETASE"/>
    <property type="match status" value="1"/>
</dbReference>
<dbReference type="GO" id="GO:0006427">
    <property type="term" value="P:histidyl-tRNA aminoacylation"/>
    <property type="evidence" value="ECO:0007669"/>
    <property type="project" value="UniProtKB-UniRule"/>
</dbReference>
<dbReference type="CDD" id="cd00773">
    <property type="entry name" value="HisRS-like_core"/>
    <property type="match status" value="1"/>
</dbReference>
<dbReference type="InterPro" id="IPR045864">
    <property type="entry name" value="aa-tRNA-synth_II/BPL/LPL"/>
</dbReference>
<feature type="binding site" evidence="8">
    <location>
        <position position="274"/>
    </location>
    <ligand>
        <name>L-histidine</name>
        <dbReference type="ChEBI" id="CHEBI:57595"/>
    </ligand>
</feature>
<evidence type="ECO:0000256" key="5">
    <source>
        <dbReference type="ARBA" id="ARBA00022490"/>
    </source>
</evidence>
<dbReference type="UniPathway" id="UPA00031">
    <property type="reaction ID" value="UER00006"/>
</dbReference>
<keyword evidence="7 10" id="KW-0030">Aminoacyl-tRNA synthetase</keyword>
<dbReference type="Proteomes" id="UP000001661">
    <property type="component" value="Chromosome"/>
</dbReference>
<organism evidence="10 11">
    <name type="scientific">Acetohalobium arabaticum (strain ATCC 49924 / DSM 5501 / Z-7288)</name>
    <dbReference type="NCBI Taxonomy" id="574087"/>
    <lineage>
        <taxon>Bacteria</taxon>
        <taxon>Bacillati</taxon>
        <taxon>Bacillota</taxon>
        <taxon>Clostridia</taxon>
        <taxon>Halanaerobiales</taxon>
        <taxon>Halobacteroidaceae</taxon>
        <taxon>Acetohalobium</taxon>
    </lineage>
</organism>
<dbReference type="HAMAP" id="MF_00125">
    <property type="entry name" value="HisZ"/>
    <property type="match status" value="1"/>
</dbReference>
<dbReference type="GO" id="GO:0005524">
    <property type="term" value="F:ATP binding"/>
    <property type="evidence" value="ECO:0007669"/>
    <property type="project" value="UniProtKB-UniRule"/>
</dbReference>
<evidence type="ECO:0000256" key="6">
    <source>
        <dbReference type="ARBA" id="ARBA00025246"/>
    </source>
</evidence>
<dbReference type="NCBIfam" id="TIGR00442">
    <property type="entry name" value="hisS"/>
    <property type="match status" value="1"/>
</dbReference>
<dbReference type="SUPFAM" id="SSF55681">
    <property type="entry name" value="Class II aaRS and biotin synthetases"/>
    <property type="match status" value="1"/>
</dbReference>